<dbReference type="Pfam" id="PF13374">
    <property type="entry name" value="TPR_10"/>
    <property type="match status" value="2"/>
</dbReference>
<evidence type="ECO:0000256" key="5">
    <source>
        <dbReference type="PROSITE-ProRule" id="PRU10141"/>
    </source>
</evidence>
<evidence type="ECO:0000256" key="4">
    <source>
        <dbReference type="ARBA" id="ARBA00022840"/>
    </source>
</evidence>
<dbReference type="PROSITE" id="PS00107">
    <property type="entry name" value="PROTEIN_KINASE_ATP"/>
    <property type="match status" value="1"/>
</dbReference>
<evidence type="ECO:0000256" key="3">
    <source>
        <dbReference type="ARBA" id="ARBA00022777"/>
    </source>
</evidence>
<dbReference type="PROSITE" id="PS00108">
    <property type="entry name" value="PROTEIN_KINASE_ST"/>
    <property type="match status" value="1"/>
</dbReference>
<dbReference type="PANTHER" id="PTHR43289">
    <property type="entry name" value="MITOGEN-ACTIVATED PROTEIN KINASE KINASE KINASE 20-RELATED"/>
    <property type="match status" value="1"/>
</dbReference>
<accession>A0ABP4UPC2</accession>
<evidence type="ECO:0000313" key="8">
    <source>
        <dbReference type="EMBL" id="GAA1709378.1"/>
    </source>
</evidence>
<dbReference type="InterPro" id="IPR011990">
    <property type="entry name" value="TPR-like_helical_dom_sf"/>
</dbReference>
<dbReference type="EMBL" id="BAAALR010000065">
    <property type="protein sequence ID" value="GAA1709378.1"/>
    <property type="molecule type" value="Genomic_DNA"/>
</dbReference>
<dbReference type="Pfam" id="PF00069">
    <property type="entry name" value="Pkinase"/>
    <property type="match status" value="1"/>
</dbReference>
<protein>
    <recommendedName>
        <fullName evidence="7">Protein kinase domain-containing protein</fullName>
    </recommendedName>
</protein>
<evidence type="ECO:0000259" key="7">
    <source>
        <dbReference type="PROSITE" id="PS50011"/>
    </source>
</evidence>
<keyword evidence="1" id="KW-0808">Transferase</keyword>
<keyword evidence="2 5" id="KW-0547">Nucleotide-binding</keyword>
<dbReference type="PROSITE" id="PS50011">
    <property type="entry name" value="PROTEIN_KINASE_DOM"/>
    <property type="match status" value="1"/>
</dbReference>
<dbReference type="InterPro" id="IPR008271">
    <property type="entry name" value="Ser/Thr_kinase_AS"/>
</dbReference>
<comment type="caution">
    <text evidence="8">The sequence shown here is derived from an EMBL/GenBank/DDBJ whole genome shotgun (WGS) entry which is preliminary data.</text>
</comment>
<dbReference type="RefSeq" id="WP_211121395.1">
    <property type="nucleotide sequence ID" value="NZ_BAAALR010000065.1"/>
</dbReference>
<dbReference type="Gene3D" id="1.25.40.10">
    <property type="entry name" value="Tetratricopeptide repeat domain"/>
    <property type="match status" value="2"/>
</dbReference>
<proteinExistence type="predicted"/>
<keyword evidence="9" id="KW-1185">Reference proteome</keyword>
<keyword evidence="4 5" id="KW-0067">ATP-binding</keyword>
<dbReference type="Pfam" id="PF13424">
    <property type="entry name" value="TPR_12"/>
    <property type="match status" value="1"/>
</dbReference>
<feature type="binding site" evidence="5">
    <location>
        <position position="43"/>
    </location>
    <ligand>
        <name>ATP</name>
        <dbReference type="ChEBI" id="CHEBI:30616"/>
    </ligand>
</feature>
<dbReference type="SMART" id="SM00220">
    <property type="entry name" value="S_TKc"/>
    <property type="match status" value="1"/>
</dbReference>
<evidence type="ECO:0000313" key="9">
    <source>
        <dbReference type="Proteomes" id="UP001499947"/>
    </source>
</evidence>
<feature type="region of interest" description="Disordered" evidence="6">
    <location>
        <begin position="308"/>
        <end position="348"/>
    </location>
</feature>
<dbReference type="Proteomes" id="UP001499947">
    <property type="component" value="Unassembled WGS sequence"/>
</dbReference>
<organism evidence="8 9">
    <name type="scientific">Streptomyces yatensis</name>
    <dbReference type="NCBI Taxonomy" id="155177"/>
    <lineage>
        <taxon>Bacteria</taxon>
        <taxon>Bacillati</taxon>
        <taxon>Actinomycetota</taxon>
        <taxon>Actinomycetes</taxon>
        <taxon>Kitasatosporales</taxon>
        <taxon>Streptomycetaceae</taxon>
        <taxon>Streptomyces</taxon>
        <taxon>Streptomyces violaceusniger group</taxon>
    </lineage>
</organism>
<dbReference type="SUPFAM" id="SSF56112">
    <property type="entry name" value="Protein kinase-like (PK-like)"/>
    <property type="match status" value="1"/>
</dbReference>
<evidence type="ECO:0000256" key="6">
    <source>
        <dbReference type="SAM" id="MobiDB-lite"/>
    </source>
</evidence>
<dbReference type="Gene3D" id="1.10.510.10">
    <property type="entry name" value="Transferase(Phosphotransferase) domain 1"/>
    <property type="match status" value="1"/>
</dbReference>
<dbReference type="Gene3D" id="3.30.200.20">
    <property type="entry name" value="Phosphorylase Kinase, domain 1"/>
    <property type="match status" value="1"/>
</dbReference>
<name>A0ABP4UPC2_9ACTN</name>
<reference evidence="9" key="1">
    <citation type="journal article" date="2019" name="Int. J. Syst. Evol. Microbiol.">
        <title>The Global Catalogue of Microorganisms (GCM) 10K type strain sequencing project: providing services to taxonomists for standard genome sequencing and annotation.</title>
        <authorList>
            <consortium name="The Broad Institute Genomics Platform"/>
            <consortium name="The Broad Institute Genome Sequencing Center for Infectious Disease"/>
            <person name="Wu L."/>
            <person name="Ma J."/>
        </authorList>
    </citation>
    <scope>NUCLEOTIDE SEQUENCE [LARGE SCALE GENOMIC DNA]</scope>
    <source>
        <strain evidence="9">JCM 13244</strain>
    </source>
</reference>
<dbReference type="InterPro" id="IPR017441">
    <property type="entry name" value="Protein_kinase_ATP_BS"/>
</dbReference>
<dbReference type="CDD" id="cd14014">
    <property type="entry name" value="STKc_PknB_like"/>
    <property type="match status" value="1"/>
</dbReference>
<evidence type="ECO:0000256" key="2">
    <source>
        <dbReference type="ARBA" id="ARBA00022741"/>
    </source>
</evidence>
<dbReference type="InterPro" id="IPR011009">
    <property type="entry name" value="Kinase-like_dom_sf"/>
</dbReference>
<dbReference type="SUPFAM" id="SSF48452">
    <property type="entry name" value="TPR-like"/>
    <property type="match status" value="1"/>
</dbReference>
<sequence>MEPLGAGDPVRVSDFVLRGRLGAGGMGKVFLGRSPGGRAVAVKIVHPHLAVQPKFRRRFQREVTAARAVSGAFTAPVVAAGPEDDPPWIATVYIPGPSLAEAVATAGPLPEDALWPLAAGLVEALQAIHAEGLLHRDLKPSNVLLAADGPRVIDFGIARAMDSTALTGTGTTIGTAGFMSPEQVEDQPVGLAGDVFSLGAVLAFAASGSEPFGQGPPLGILHRVVTGEPRLDGLPDPVRALVIACLAKKPADRPTTAQLLEQIAAHWDAPDDFPFTPLWPEAVTTLIDTHATPATARYTEHVLTPPLLHSAPTITTPQRDAPEPTGRTTGFTEDPARLPQPARPRALRRRRRHALKLGEAGEHAEAARLLAEVVADSARVLGPDHPDTLGNRGNHASELGAAGEHAEAARLFAELAADRARVLGPDHPDTLSARFLHATNLGEAGDHAEAARLLAEVVADRARVLGADHHHALAARRRHAGFVGEAGDHAESARLHAELAADRARVLGADHYDTLLSRHLHAWELGEAGEHAEAARLYAEIAVDSARVLGPDHPDTLSARSFSDRWSE</sequence>
<dbReference type="InterPro" id="IPR000719">
    <property type="entry name" value="Prot_kinase_dom"/>
</dbReference>
<dbReference type="PANTHER" id="PTHR43289:SF34">
    <property type="entry name" value="SERINE_THREONINE-PROTEIN KINASE YBDM-RELATED"/>
    <property type="match status" value="1"/>
</dbReference>
<gene>
    <name evidence="8" type="ORF">GCM10009680_57940</name>
</gene>
<evidence type="ECO:0000256" key="1">
    <source>
        <dbReference type="ARBA" id="ARBA00022679"/>
    </source>
</evidence>
<keyword evidence="3" id="KW-0418">Kinase</keyword>
<feature type="domain" description="Protein kinase" evidence="7">
    <location>
        <begin position="15"/>
        <end position="276"/>
    </location>
</feature>